<keyword evidence="1" id="KW-1133">Transmembrane helix</keyword>
<dbReference type="EMBL" id="LWSG01000034">
    <property type="protein sequence ID" value="OAS83937.1"/>
    <property type="molecule type" value="Genomic_DNA"/>
</dbReference>
<comment type="caution">
    <text evidence="2">The sequence shown here is derived from an EMBL/GenBank/DDBJ whole genome shotgun (WGS) entry which is preliminary data.</text>
</comment>
<protein>
    <submittedName>
        <fullName evidence="2">Uncharacterized protein</fullName>
    </submittedName>
</protein>
<reference evidence="3" key="1">
    <citation type="submission" date="2016-04" db="EMBL/GenBank/DDBJ databases">
        <authorList>
            <person name="Lyu Z."/>
            <person name="Lyu W."/>
        </authorList>
    </citation>
    <scope>NUCLEOTIDE SEQUENCE [LARGE SCALE GENOMIC DNA]</scope>
    <source>
        <strain evidence="3">C44</strain>
    </source>
</reference>
<keyword evidence="1" id="KW-0812">Transmembrane</keyword>
<dbReference type="AlphaFoldDB" id="A0A179SQB4"/>
<name>A0A179SQB4_9BACI</name>
<evidence type="ECO:0000313" key="3">
    <source>
        <dbReference type="Proteomes" id="UP000078534"/>
    </source>
</evidence>
<keyword evidence="1" id="KW-0472">Membrane</keyword>
<dbReference type="STRING" id="152268.A6K24_07465"/>
<dbReference type="Proteomes" id="UP000078534">
    <property type="component" value="Unassembled WGS sequence"/>
</dbReference>
<sequence length="61" mass="7844">MSFHKRREKYKQKRKIKKKDGRFTFTDFLTEALFYFPEIILFPFRLLWYSIRFIIRVFDWT</sequence>
<accession>A0A179SQB4</accession>
<organism evidence="2 3">
    <name type="scientific">Metabacillus litoralis</name>
    <dbReference type="NCBI Taxonomy" id="152268"/>
    <lineage>
        <taxon>Bacteria</taxon>
        <taxon>Bacillati</taxon>
        <taxon>Bacillota</taxon>
        <taxon>Bacilli</taxon>
        <taxon>Bacillales</taxon>
        <taxon>Bacillaceae</taxon>
        <taxon>Metabacillus</taxon>
    </lineage>
</organism>
<evidence type="ECO:0000256" key="1">
    <source>
        <dbReference type="SAM" id="Phobius"/>
    </source>
</evidence>
<gene>
    <name evidence="2" type="ORF">A6K24_07465</name>
</gene>
<evidence type="ECO:0000313" key="2">
    <source>
        <dbReference type="EMBL" id="OAS83937.1"/>
    </source>
</evidence>
<proteinExistence type="predicted"/>
<feature type="transmembrane region" description="Helical" evidence="1">
    <location>
        <begin position="21"/>
        <end position="44"/>
    </location>
</feature>
<keyword evidence="3" id="KW-1185">Reference proteome</keyword>